<dbReference type="EMBL" id="CAJVPZ010013456">
    <property type="protein sequence ID" value="CAG8648970.1"/>
    <property type="molecule type" value="Genomic_DNA"/>
</dbReference>
<dbReference type="FunFam" id="3.40.50.1000:FF:000018">
    <property type="entry name" value="Calcium-transporting ATPase"/>
    <property type="match status" value="1"/>
</dbReference>
<dbReference type="InterPro" id="IPR001757">
    <property type="entry name" value="P_typ_ATPase"/>
</dbReference>
<dbReference type="InterPro" id="IPR023298">
    <property type="entry name" value="ATPase_P-typ_TM_dom_sf"/>
</dbReference>
<reference evidence="21" key="1">
    <citation type="submission" date="2021-06" db="EMBL/GenBank/DDBJ databases">
        <authorList>
            <person name="Kallberg Y."/>
            <person name="Tangrot J."/>
            <person name="Rosling A."/>
        </authorList>
    </citation>
    <scope>NUCLEOTIDE SEQUENCE</scope>
    <source>
        <strain evidence="21">IN212</strain>
    </source>
</reference>
<evidence type="ECO:0000256" key="14">
    <source>
        <dbReference type="ARBA" id="ARBA00023065"/>
    </source>
</evidence>
<evidence type="ECO:0000256" key="1">
    <source>
        <dbReference type="ARBA" id="ARBA00004128"/>
    </source>
</evidence>
<feature type="domain" description="P-type ATPase A" evidence="18">
    <location>
        <begin position="206"/>
        <end position="305"/>
    </location>
</feature>
<gene>
    <name evidence="21" type="ORF">RFULGI_LOCUS8372</name>
</gene>
<evidence type="ECO:0000313" key="22">
    <source>
        <dbReference type="Proteomes" id="UP000789396"/>
    </source>
</evidence>
<dbReference type="Gene3D" id="3.40.1110.10">
    <property type="entry name" value="Calcium-transporting ATPase, cytoplasmic domain N"/>
    <property type="match status" value="1"/>
</dbReference>
<dbReference type="FunFam" id="2.70.150.10:FF:000028">
    <property type="entry name" value="Calcium-transporting ATPase"/>
    <property type="match status" value="1"/>
</dbReference>
<sequence>GMHEECDFPDYEEYLSPFAFTPQILSKLIDSKDVNLLKDIDGAEGLLTGLRTNSKTGLSSNETTLSPITSDDPDDIVNIEVLEGQDKNSQLQSSDISKNTSFFHRIKIYGRNVLPTKKQKTIFQLMWIALQEKIIILLAIAAILSLGLGLYEDFGAKHEDEEHKPKVSWVEGVAIFVAIFIVVLVSSLNHWQKLRQFQKLNAKKEDRDVKAIRDGKEFLLSVYNILVGDILKLEPGDIVPTDGVLIDSYNLKCDESAATGESDAVRKMNCEDCLKALEKNVEHDPSTLSKLDPFVISGSKVLEGVGNTPLQKKLSKLADDIAKLGGGATLLMLIVLLIKYFISFNFGIPNTTSIIQSLIRILTSTVALIVVAIPEGLPLAVTLALAFATTRMLKDNNLVRVLSACETMGGATTVCSDKTGTLTQNNMSVVTGTIGLTLNFLKDLARANDFSIPNLNRPISLQELKETLSPVIMNLLEESFVINSTAFENVSENGQITFTGSKTETALLSFLVDMDRKNFMDLRKIKPIQVFPFSSERKAMGVVIEKEKSKWRFYVKGASELLLEKAKFIVNLDLSDDEVSVYSNLTEENITALRQIIENYAHQSLRTICMGYRDFNEWPPSGMNVVDREITFDDLVKNVILLGIVGIEDPLRDGVREAVQDCNRAGVKVRMVTGDNIMTAKSIATQCGIYTDGIVIEGHEFRNLLPDEMNTVVPNLQVLARSSPQDKKILVEKLRELGEVVAVTGDGTNDGPALKAADVGFSMGIAGTEVAKEASSIVLMDDNFSSIVKAIMWGRSVNDSVKKFLQFQLTVNLTAVLLTFISAVSSDQQEAILSAVQLLWINLIMNTLAALALATDPPTPDLLKRKPEARSASLISLDMWKMILGQCEHQERTSNDISSAYFNQEGKEAKKVKKEVKEHVDADDRIEIVLD</sequence>
<dbReference type="Pfam" id="PF00690">
    <property type="entry name" value="Cation_ATPase_N"/>
    <property type="match status" value="1"/>
</dbReference>
<evidence type="ECO:0000256" key="9">
    <source>
        <dbReference type="ARBA" id="ARBA00022837"/>
    </source>
</evidence>
<evidence type="ECO:0000313" key="21">
    <source>
        <dbReference type="EMBL" id="CAG8648970.1"/>
    </source>
</evidence>
<dbReference type="InterPro" id="IPR006068">
    <property type="entry name" value="ATPase_P-typ_cation-transptr_C"/>
</dbReference>
<dbReference type="InterPro" id="IPR059000">
    <property type="entry name" value="ATPase_P-type_domA"/>
</dbReference>
<evidence type="ECO:0000256" key="2">
    <source>
        <dbReference type="ARBA" id="ARBA00012790"/>
    </source>
</evidence>
<keyword evidence="5" id="KW-0109">Calcium transport</keyword>
<dbReference type="GO" id="GO:0006874">
    <property type="term" value="P:intracellular calcium ion homeostasis"/>
    <property type="evidence" value="ECO:0007669"/>
    <property type="project" value="TreeGrafter"/>
</dbReference>
<keyword evidence="13 17" id="KW-1133">Transmembrane helix</keyword>
<feature type="non-terminal residue" evidence="21">
    <location>
        <position position="1"/>
    </location>
</feature>
<keyword evidence="8" id="KW-0547">Nucleotide-binding</keyword>
<keyword evidence="15 17" id="KW-0472">Membrane</keyword>
<keyword evidence="12" id="KW-1278">Translocase</keyword>
<keyword evidence="4" id="KW-0926">Vacuole</keyword>
<evidence type="ECO:0000256" key="11">
    <source>
        <dbReference type="ARBA" id="ARBA00022842"/>
    </source>
</evidence>
<keyword evidence="11" id="KW-0460">Magnesium</keyword>
<dbReference type="PRINTS" id="PR00119">
    <property type="entry name" value="CATATPASE"/>
</dbReference>
<dbReference type="Pfam" id="PF00689">
    <property type="entry name" value="Cation_ATPase_C"/>
    <property type="match status" value="1"/>
</dbReference>
<evidence type="ECO:0000256" key="7">
    <source>
        <dbReference type="ARBA" id="ARBA00022723"/>
    </source>
</evidence>
<dbReference type="InterPro" id="IPR004014">
    <property type="entry name" value="ATPase_P-typ_cation-transptr_N"/>
</dbReference>
<evidence type="ECO:0000256" key="8">
    <source>
        <dbReference type="ARBA" id="ARBA00022741"/>
    </source>
</evidence>
<name>A0A9N9H5L4_9GLOM</name>
<dbReference type="SUPFAM" id="SSF81665">
    <property type="entry name" value="Calcium ATPase, transmembrane domain M"/>
    <property type="match status" value="1"/>
</dbReference>
<dbReference type="SUPFAM" id="SSF81660">
    <property type="entry name" value="Metal cation-transporting ATPase, ATP-binding domain N"/>
    <property type="match status" value="1"/>
</dbReference>
<dbReference type="NCBIfam" id="TIGR01494">
    <property type="entry name" value="ATPase_P-type"/>
    <property type="match status" value="2"/>
</dbReference>
<dbReference type="PRINTS" id="PR00120">
    <property type="entry name" value="HATPASE"/>
</dbReference>
<dbReference type="SFLD" id="SFLDG00002">
    <property type="entry name" value="C1.7:_P-type_atpase_like"/>
    <property type="match status" value="1"/>
</dbReference>
<dbReference type="Proteomes" id="UP000789396">
    <property type="component" value="Unassembled WGS sequence"/>
</dbReference>
<evidence type="ECO:0000259" key="20">
    <source>
        <dbReference type="Pfam" id="PF00690"/>
    </source>
</evidence>
<evidence type="ECO:0000256" key="3">
    <source>
        <dbReference type="ARBA" id="ARBA00022448"/>
    </source>
</evidence>
<evidence type="ECO:0000256" key="16">
    <source>
        <dbReference type="ARBA" id="ARBA00067965"/>
    </source>
</evidence>
<feature type="transmembrane region" description="Helical" evidence="17">
    <location>
        <begin position="804"/>
        <end position="825"/>
    </location>
</feature>
<keyword evidence="9" id="KW-0106">Calcium</keyword>
<dbReference type="OrthoDB" id="3352408at2759"/>
<accession>A0A9N9H5L4</accession>
<feature type="non-terminal residue" evidence="21">
    <location>
        <position position="931"/>
    </location>
</feature>
<feature type="domain" description="Cation-transporting P-type ATPase N-terminal" evidence="20">
    <location>
        <begin position="104"/>
        <end position="145"/>
    </location>
</feature>
<feature type="transmembrane region" description="Helical" evidence="17">
    <location>
        <begin position="831"/>
        <end position="855"/>
    </location>
</feature>
<dbReference type="GO" id="GO:0016887">
    <property type="term" value="F:ATP hydrolysis activity"/>
    <property type="evidence" value="ECO:0007669"/>
    <property type="project" value="InterPro"/>
</dbReference>
<dbReference type="GO" id="GO:0005524">
    <property type="term" value="F:ATP binding"/>
    <property type="evidence" value="ECO:0007669"/>
    <property type="project" value="UniProtKB-KW"/>
</dbReference>
<evidence type="ECO:0000256" key="13">
    <source>
        <dbReference type="ARBA" id="ARBA00022989"/>
    </source>
</evidence>
<dbReference type="PROSITE" id="PS00154">
    <property type="entry name" value="ATPASE_E1_E2"/>
    <property type="match status" value="1"/>
</dbReference>
<organism evidence="21 22">
    <name type="scientific">Racocetra fulgida</name>
    <dbReference type="NCBI Taxonomy" id="60492"/>
    <lineage>
        <taxon>Eukaryota</taxon>
        <taxon>Fungi</taxon>
        <taxon>Fungi incertae sedis</taxon>
        <taxon>Mucoromycota</taxon>
        <taxon>Glomeromycotina</taxon>
        <taxon>Glomeromycetes</taxon>
        <taxon>Diversisporales</taxon>
        <taxon>Gigasporaceae</taxon>
        <taxon>Racocetra</taxon>
    </lineage>
</organism>
<keyword evidence="22" id="KW-1185">Reference proteome</keyword>
<dbReference type="InterPro" id="IPR018303">
    <property type="entry name" value="ATPase_P-typ_P_site"/>
</dbReference>
<keyword evidence="3" id="KW-0813">Transport</keyword>
<comment type="subcellular location">
    <subcellularLocation>
        <location evidence="1">Vacuole membrane</location>
        <topology evidence="1">Multi-pass membrane protein</topology>
    </subcellularLocation>
</comment>
<dbReference type="Gene3D" id="1.20.1110.10">
    <property type="entry name" value="Calcium-transporting ATPase, transmembrane domain"/>
    <property type="match status" value="2"/>
</dbReference>
<dbReference type="GO" id="GO:0005774">
    <property type="term" value="C:vacuolar membrane"/>
    <property type="evidence" value="ECO:0007669"/>
    <property type="project" value="UniProtKB-SubCell"/>
</dbReference>
<evidence type="ECO:0000259" key="19">
    <source>
        <dbReference type="Pfam" id="PF00689"/>
    </source>
</evidence>
<protein>
    <recommendedName>
        <fullName evidence="16">Calcium-transporting ATPase 2</fullName>
        <ecNumber evidence="2">7.2.2.10</ecNumber>
    </recommendedName>
</protein>
<dbReference type="SUPFAM" id="SSF81653">
    <property type="entry name" value="Calcium ATPase, transduction domain A"/>
    <property type="match status" value="1"/>
</dbReference>
<feature type="transmembrane region" description="Helical" evidence="17">
    <location>
        <begin position="172"/>
        <end position="191"/>
    </location>
</feature>
<dbReference type="GO" id="GO:0046872">
    <property type="term" value="F:metal ion binding"/>
    <property type="evidence" value="ECO:0007669"/>
    <property type="project" value="UniProtKB-KW"/>
</dbReference>
<evidence type="ECO:0000256" key="15">
    <source>
        <dbReference type="ARBA" id="ARBA00023136"/>
    </source>
</evidence>
<dbReference type="SUPFAM" id="SSF56784">
    <property type="entry name" value="HAD-like"/>
    <property type="match status" value="1"/>
</dbReference>
<evidence type="ECO:0000256" key="10">
    <source>
        <dbReference type="ARBA" id="ARBA00022840"/>
    </source>
</evidence>
<dbReference type="InterPro" id="IPR044492">
    <property type="entry name" value="P_typ_ATPase_HD_dom"/>
</dbReference>
<feature type="transmembrane region" description="Helical" evidence="17">
    <location>
        <begin position="362"/>
        <end position="388"/>
    </location>
</feature>
<evidence type="ECO:0000256" key="5">
    <source>
        <dbReference type="ARBA" id="ARBA00022568"/>
    </source>
</evidence>
<feature type="domain" description="Cation-transporting P-type ATPase C-terminal" evidence="19">
    <location>
        <begin position="831"/>
        <end position="886"/>
    </location>
</feature>
<dbReference type="InterPro" id="IPR023299">
    <property type="entry name" value="ATPase_P-typ_cyto_dom_N"/>
</dbReference>
<keyword evidence="6 17" id="KW-0812">Transmembrane</keyword>
<dbReference type="PANTHER" id="PTHR24093:SF369">
    <property type="entry name" value="CALCIUM-TRANSPORTING ATPASE"/>
    <property type="match status" value="1"/>
</dbReference>
<dbReference type="AlphaFoldDB" id="A0A9N9H5L4"/>
<dbReference type="GO" id="GO:0005388">
    <property type="term" value="F:P-type calcium transporter activity"/>
    <property type="evidence" value="ECO:0007669"/>
    <property type="project" value="UniProtKB-EC"/>
</dbReference>
<keyword evidence="14" id="KW-0406">Ion transport</keyword>
<evidence type="ECO:0000259" key="18">
    <source>
        <dbReference type="Pfam" id="PF00122"/>
    </source>
</evidence>
<dbReference type="GO" id="GO:0005886">
    <property type="term" value="C:plasma membrane"/>
    <property type="evidence" value="ECO:0007669"/>
    <property type="project" value="TreeGrafter"/>
</dbReference>
<feature type="transmembrane region" description="Helical" evidence="17">
    <location>
        <begin position="134"/>
        <end position="152"/>
    </location>
</feature>
<comment type="caution">
    <text evidence="21">The sequence shown here is derived from an EMBL/GenBank/DDBJ whole genome shotgun (WGS) entry which is preliminary data.</text>
</comment>
<evidence type="ECO:0000256" key="4">
    <source>
        <dbReference type="ARBA" id="ARBA00022554"/>
    </source>
</evidence>
<evidence type="ECO:0000256" key="17">
    <source>
        <dbReference type="SAM" id="Phobius"/>
    </source>
</evidence>
<feature type="transmembrane region" description="Helical" evidence="17">
    <location>
        <begin position="321"/>
        <end position="342"/>
    </location>
</feature>
<evidence type="ECO:0000256" key="6">
    <source>
        <dbReference type="ARBA" id="ARBA00022692"/>
    </source>
</evidence>
<keyword evidence="7" id="KW-0479">Metal-binding</keyword>
<dbReference type="PANTHER" id="PTHR24093">
    <property type="entry name" value="CATION TRANSPORTING ATPASE"/>
    <property type="match status" value="1"/>
</dbReference>
<proteinExistence type="predicted"/>
<dbReference type="SFLD" id="SFLDS00003">
    <property type="entry name" value="Haloacid_Dehalogenase"/>
    <property type="match status" value="1"/>
</dbReference>
<dbReference type="InterPro" id="IPR036412">
    <property type="entry name" value="HAD-like_sf"/>
</dbReference>
<evidence type="ECO:0000256" key="12">
    <source>
        <dbReference type="ARBA" id="ARBA00022967"/>
    </source>
</evidence>
<dbReference type="InterPro" id="IPR008250">
    <property type="entry name" value="ATPase_P-typ_transduc_dom_A_sf"/>
</dbReference>
<dbReference type="Pfam" id="PF00122">
    <property type="entry name" value="E1-E2_ATPase"/>
    <property type="match status" value="1"/>
</dbReference>
<dbReference type="Pfam" id="PF13246">
    <property type="entry name" value="Cation_ATPase"/>
    <property type="match status" value="1"/>
</dbReference>
<keyword evidence="10" id="KW-0067">ATP-binding</keyword>
<dbReference type="EC" id="7.2.2.10" evidence="2"/>
<dbReference type="SFLD" id="SFLDF00027">
    <property type="entry name" value="p-type_atpase"/>
    <property type="match status" value="1"/>
</dbReference>
<dbReference type="Gene3D" id="2.70.150.10">
    <property type="entry name" value="Calcium-transporting ATPase, cytoplasmic transduction domain A"/>
    <property type="match status" value="1"/>
</dbReference>